<keyword evidence="7" id="KW-1185">Reference proteome</keyword>
<dbReference type="SUPFAM" id="SSF48726">
    <property type="entry name" value="Immunoglobulin"/>
    <property type="match status" value="2"/>
</dbReference>
<protein>
    <submittedName>
        <fullName evidence="6">NGCA protein</fullName>
    </submittedName>
</protein>
<dbReference type="PANTHER" id="PTHR12231">
    <property type="entry name" value="CTX-RELATED TYPE I TRANSMEMBRANE PROTEIN"/>
    <property type="match status" value="1"/>
</dbReference>
<comment type="caution">
    <text evidence="6">The sequence shown here is derived from an EMBL/GenBank/DDBJ whole genome shotgun (WGS) entry which is preliminary data.</text>
</comment>
<dbReference type="InterPro" id="IPR036179">
    <property type="entry name" value="Ig-like_dom_sf"/>
</dbReference>
<dbReference type="GO" id="GO:0043005">
    <property type="term" value="C:neuron projection"/>
    <property type="evidence" value="ECO:0007669"/>
    <property type="project" value="TreeGrafter"/>
</dbReference>
<evidence type="ECO:0000313" key="7">
    <source>
        <dbReference type="Proteomes" id="UP000565785"/>
    </source>
</evidence>
<organism evidence="6 7">
    <name type="scientific">Rhinopomastus cyanomelas</name>
    <name type="common">Common scimitarbill</name>
    <dbReference type="NCBI Taxonomy" id="113115"/>
    <lineage>
        <taxon>Eukaryota</taxon>
        <taxon>Metazoa</taxon>
        <taxon>Chordata</taxon>
        <taxon>Craniata</taxon>
        <taxon>Vertebrata</taxon>
        <taxon>Euteleostomi</taxon>
        <taxon>Archelosauria</taxon>
        <taxon>Archosauria</taxon>
        <taxon>Dinosauria</taxon>
        <taxon>Saurischia</taxon>
        <taxon>Theropoda</taxon>
        <taxon>Coelurosauria</taxon>
        <taxon>Aves</taxon>
        <taxon>Neognathae</taxon>
        <taxon>Neoaves</taxon>
        <taxon>Telluraves</taxon>
        <taxon>Coraciimorphae</taxon>
        <taxon>Bucerotiformes</taxon>
        <taxon>Rhinopomastidae</taxon>
        <taxon>Rhinopomastus</taxon>
    </lineage>
</organism>
<feature type="domain" description="Ig-like" evidence="5">
    <location>
        <begin position="91"/>
        <end position="179"/>
    </location>
</feature>
<evidence type="ECO:0000256" key="3">
    <source>
        <dbReference type="ARBA" id="ARBA00023157"/>
    </source>
</evidence>
<feature type="non-terminal residue" evidence="6">
    <location>
        <position position="1"/>
    </location>
</feature>
<keyword evidence="2" id="KW-0677">Repeat</keyword>
<dbReference type="Proteomes" id="UP000565785">
    <property type="component" value="Unassembled WGS sequence"/>
</dbReference>
<dbReference type="InterPro" id="IPR003599">
    <property type="entry name" value="Ig_sub"/>
</dbReference>
<evidence type="ECO:0000313" key="6">
    <source>
        <dbReference type="EMBL" id="NXN93083.1"/>
    </source>
</evidence>
<dbReference type="SMART" id="SM00408">
    <property type="entry name" value="IGc2"/>
    <property type="match status" value="2"/>
</dbReference>
<dbReference type="SMART" id="SM00409">
    <property type="entry name" value="IG"/>
    <property type="match status" value="2"/>
</dbReference>
<dbReference type="InterPro" id="IPR013783">
    <property type="entry name" value="Ig-like_fold"/>
</dbReference>
<evidence type="ECO:0000256" key="4">
    <source>
        <dbReference type="ARBA" id="ARBA00023319"/>
    </source>
</evidence>
<keyword evidence="1" id="KW-0732">Signal</keyword>
<dbReference type="AlphaFoldDB" id="A0A7L1N2K7"/>
<accession>A0A7L1N2K7</accession>
<dbReference type="PANTHER" id="PTHR12231:SF241">
    <property type="entry name" value="L1 CELL ADHESION MOLECULE"/>
    <property type="match status" value="1"/>
</dbReference>
<dbReference type="InterPro" id="IPR003598">
    <property type="entry name" value="Ig_sub2"/>
</dbReference>
<dbReference type="InterPro" id="IPR051170">
    <property type="entry name" value="Neural/epithelial_adhesion"/>
</dbReference>
<keyword evidence="3" id="KW-1015">Disulfide bond</keyword>
<feature type="domain" description="Ig-like" evidence="5">
    <location>
        <begin position="12"/>
        <end position="81"/>
    </location>
</feature>
<evidence type="ECO:0000259" key="5">
    <source>
        <dbReference type="PROSITE" id="PS50835"/>
    </source>
</evidence>
<dbReference type="PROSITE" id="PS50835">
    <property type="entry name" value="IG_LIKE"/>
    <property type="match status" value="2"/>
</dbReference>
<dbReference type="Gene3D" id="2.60.40.10">
    <property type="entry name" value="Immunoglobulins"/>
    <property type="match status" value="2"/>
</dbReference>
<name>A0A7L1N2K7_RHICY</name>
<gene>
    <name evidence="6" type="primary">Ngca_2</name>
    <name evidence="6" type="ORF">RHICYA_R16057</name>
</gene>
<feature type="non-terminal residue" evidence="6">
    <location>
        <position position="184"/>
    </location>
</feature>
<evidence type="ECO:0000256" key="1">
    <source>
        <dbReference type="ARBA" id="ARBA00022729"/>
    </source>
</evidence>
<dbReference type="OrthoDB" id="2413561at2759"/>
<proteinExistence type="predicted"/>
<reference evidence="6 7" key="1">
    <citation type="submission" date="2019-09" db="EMBL/GenBank/DDBJ databases">
        <title>Bird 10,000 Genomes (B10K) Project - Family phase.</title>
        <authorList>
            <person name="Zhang G."/>
        </authorList>
    </citation>
    <scope>NUCLEOTIDE SEQUENCE [LARGE SCALE GENOMIC DNA]</scope>
    <source>
        <strain evidence="6">B10K-DU-002-35</strain>
        <tissue evidence="6">Muscle</tissue>
    </source>
</reference>
<dbReference type="EMBL" id="VXBP01001659">
    <property type="protein sequence ID" value="NXN93083.1"/>
    <property type="molecule type" value="Genomic_DNA"/>
</dbReference>
<dbReference type="InterPro" id="IPR007110">
    <property type="entry name" value="Ig-like_dom"/>
</dbReference>
<evidence type="ECO:0000256" key="2">
    <source>
        <dbReference type="ARBA" id="ARBA00022737"/>
    </source>
</evidence>
<keyword evidence="4" id="KW-0393">Immunoglobulin domain</keyword>
<dbReference type="Pfam" id="PF13927">
    <property type="entry name" value="Ig_3"/>
    <property type="match status" value="2"/>
</dbReference>
<sequence length="184" mass="19392">EQQPQSGVYGPGESARLDCGVGGLPPPSISWRINGLPVEGTGVTGTQVVHGGGSLLLPQLQPNHSLVAQCEAQNPHGRLLANAFVLVLELPVQILSPPQELLEVLENGTALLPCRAFGTPTPTIEWLTPRQEPALLDERSFVFTNGSLRLSAVGRGDAGSYTCRAGNRHSNDSALVVLHVRGAL</sequence>